<dbReference type="EMBL" id="PQVF01000001">
    <property type="protein sequence ID" value="POY39005.1"/>
    <property type="molecule type" value="Genomic_DNA"/>
</dbReference>
<feature type="signal peptide" evidence="1">
    <location>
        <begin position="1"/>
        <end position="21"/>
    </location>
</feature>
<organism evidence="3 4">
    <name type="scientific">Solitalea longa</name>
    <dbReference type="NCBI Taxonomy" id="2079460"/>
    <lineage>
        <taxon>Bacteria</taxon>
        <taxon>Pseudomonadati</taxon>
        <taxon>Bacteroidota</taxon>
        <taxon>Sphingobacteriia</taxon>
        <taxon>Sphingobacteriales</taxon>
        <taxon>Sphingobacteriaceae</taxon>
        <taxon>Solitalea</taxon>
    </lineage>
</organism>
<evidence type="ECO:0000256" key="1">
    <source>
        <dbReference type="SAM" id="SignalP"/>
    </source>
</evidence>
<accession>A0A2S5A8W8</accession>
<dbReference type="PANTHER" id="PTHR14859:SF15">
    <property type="entry name" value="ENDONUCLEASE_EXONUCLEASE_PHOSPHATASE DOMAIN-CONTAINING PROTEIN"/>
    <property type="match status" value="1"/>
</dbReference>
<reference evidence="3 4" key="1">
    <citation type="submission" date="2018-01" db="EMBL/GenBank/DDBJ databases">
        <authorList>
            <person name="Gaut B.S."/>
            <person name="Morton B.R."/>
            <person name="Clegg M.T."/>
            <person name="Duvall M.R."/>
        </authorList>
    </citation>
    <scope>NUCLEOTIDE SEQUENCE [LARGE SCALE GENOMIC DNA]</scope>
    <source>
        <strain evidence="3 4">HR-AV</strain>
    </source>
</reference>
<dbReference type="InterPro" id="IPR005135">
    <property type="entry name" value="Endo/exonuclease/phosphatase"/>
</dbReference>
<dbReference type="AlphaFoldDB" id="A0A2S5A8W8"/>
<evidence type="ECO:0000259" key="2">
    <source>
        <dbReference type="Pfam" id="PF03372"/>
    </source>
</evidence>
<dbReference type="GO" id="GO:0016020">
    <property type="term" value="C:membrane"/>
    <property type="evidence" value="ECO:0007669"/>
    <property type="project" value="GOC"/>
</dbReference>
<evidence type="ECO:0000313" key="3">
    <source>
        <dbReference type="EMBL" id="POY39005.1"/>
    </source>
</evidence>
<dbReference type="Gene3D" id="3.60.10.10">
    <property type="entry name" value="Endonuclease/exonuclease/phosphatase"/>
    <property type="match status" value="1"/>
</dbReference>
<dbReference type="Pfam" id="PF03372">
    <property type="entry name" value="Exo_endo_phos"/>
    <property type="match status" value="1"/>
</dbReference>
<dbReference type="GO" id="GO:0003824">
    <property type="term" value="F:catalytic activity"/>
    <property type="evidence" value="ECO:0007669"/>
    <property type="project" value="InterPro"/>
</dbReference>
<feature type="chain" id="PRO_5015410686" description="Endonuclease/exonuclease/phosphatase domain-containing protein" evidence="1">
    <location>
        <begin position="22"/>
        <end position="255"/>
    </location>
</feature>
<dbReference type="InterPro" id="IPR036691">
    <property type="entry name" value="Endo/exonu/phosph_ase_sf"/>
</dbReference>
<keyword evidence="1" id="KW-0732">Signal</keyword>
<dbReference type="InterPro" id="IPR051916">
    <property type="entry name" value="GPI-anchor_lipid_remodeler"/>
</dbReference>
<dbReference type="OrthoDB" id="5447300at2"/>
<dbReference type="GO" id="GO:0006506">
    <property type="term" value="P:GPI anchor biosynthetic process"/>
    <property type="evidence" value="ECO:0007669"/>
    <property type="project" value="TreeGrafter"/>
</dbReference>
<protein>
    <recommendedName>
        <fullName evidence="2">Endonuclease/exonuclease/phosphatase domain-containing protein</fullName>
    </recommendedName>
</protein>
<dbReference type="PANTHER" id="PTHR14859">
    <property type="entry name" value="CALCOFLUOR WHITE HYPERSENSITIVE PROTEIN PRECURSOR"/>
    <property type="match status" value="1"/>
</dbReference>
<evidence type="ECO:0000313" key="4">
    <source>
        <dbReference type="Proteomes" id="UP000236893"/>
    </source>
</evidence>
<gene>
    <name evidence="3" type="ORF">C3K47_00450</name>
</gene>
<proteinExistence type="predicted"/>
<sequence length="255" mass="28355">MKKVFVPITLLVLLAIPFANAQSTKLKAVTFSLRHGENPAGKKFDIEGIGSFLYGMQADFIALQDIDSVVARSGNLNQPQILEQVTGMNIVYVPLKKVDNGTNGIALLSKWTITSTQKIELSAGKKAAPQAAILVNVLDANKKHLTFICAFLNEESSLVRKDQLNTIYRAVADIENPVILAGNLNIAPEDLEFDQIQKKWQDSGGSAFTYETNGVQKRIDYILLSKKNTWSVLQYKIYTNEYSDHYPVEAKLEVF</sequence>
<dbReference type="SUPFAM" id="SSF56219">
    <property type="entry name" value="DNase I-like"/>
    <property type="match status" value="1"/>
</dbReference>
<dbReference type="RefSeq" id="WP_103787107.1">
    <property type="nucleotide sequence ID" value="NZ_PQVF01000001.1"/>
</dbReference>
<keyword evidence="4" id="KW-1185">Reference proteome</keyword>
<comment type="caution">
    <text evidence="3">The sequence shown here is derived from an EMBL/GenBank/DDBJ whole genome shotgun (WGS) entry which is preliminary data.</text>
</comment>
<name>A0A2S5A8W8_9SPHI</name>
<feature type="domain" description="Endonuclease/exonuclease/phosphatase" evidence="2">
    <location>
        <begin position="35"/>
        <end position="245"/>
    </location>
</feature>
<dbReference type="Proteomes" id="UP000236893">
    <property type="component" value="Unassembled WGS sequence"/>
</dbReference>